<dbReference type="EMBL" id="LUCV01000031">
    <property type="protein sequence ID" value="OAI88440.1"/>
    <property type="molecule type" value="Genomic_DNA"/>
</dbReference>
<evidence type="ECO:0000313" key="1">
    <source>
        <dbReference type="EMBL" id="OAI88440.1"/>
    </source>
</evidence>
<dbReference type="AlphaFoldDB" id="A0A177SHV7"/>
<name>A0A177SHV7_PSEPU</name>
<sequence>MNNLTDRLEFIAALEITGNATRLLQQSPPDQPDNPGPSADSAMVAGDSLLSFVAGLTRQAREDVLNSTLLMQLAANKRFDKARQREEWFGFYTEGLGKLGWTLSHTELLRFHPSQASFSMNDVIIDIIEGVAGGSAFSPIARRTLESLRKQPHALELFMNHSNSGHVGTFQILPCSQNAAGDVTMLMNCVQLIRNVSNNSFLFINFQNNEVQIFRSAQTAVLNVQAYEQVRGAVIEKLGRNASQFVANLSL</sequence>
<reference evidence="1 2" key="1">
    <citation type="submission" date="2016-03" db="EMBL/GenBank/DDBJ databases">
        <title>Draft Genome Assembly of Pseudomonas putida strain CBF10-2.</title>
        <authorList>
            <person name="Iyer R.S."/>
            <person name="Damania A."/>
        </authorList>
    </citation>
    <scope>NUCLEOTIDE SEQUENCE [LARGE SCALE GENOMIC DNA]</scope>
    <source>
        <strain evidence="1 2">CBF10-2</strain>
    </source>
</reference>
<proteinExistence type="predicted"/>
<dbReference type="Proteomes" id="UP000077752">
    <property type="component" value="Unassembled WGS sequence"/>
</dbReference>
<organism evidence="1 2">
    <name type="scientific">Pseudomonas putida</name>
    <name type="common">Arthrobacter siderocapsulatus</name>
    <dbReference type="NCBI Taxonomy" id="303"/>
    <lineage>
        <taxon>Bacteria</taxon>
        <taxon>Pseudomonadati</taxon>
        <taxon>Pseudomonadota</taxon>
        <taxon>Gammaproteobacteria</taxon>
        <taxon>Pseudomonadales</taxon>
        <taxon>Pseudomonadaceae</taxon>
        <taxon>Pseudomonas</taxon>
    </lineage>
</organism>
<evidence type="ECO:0000313" key="2">
    <source>
        <dbReference type="Proteomes" id="UP000077752"/>
    </source>
</evidence>
<comment type="caution">
    <text evidence="1">The sequence shown here is derived from an EMBL/GenBank/DDBJ whole genome shotgun (WGS) entry which is preliminary data.</text>
</comment>
<dbReference type="RefSeq" id="WP_064303707.1">
    <property type="nucleotide sequence ID" value="NZ_LUCV01000031.1"/>
</dbReference>
<gene>
    <name evidence="1" type="ORF">AYO28_23440</name>
</gene>
<accession>A0A177SHV7</accession>
<protein>
    <submittedName>
        <fullName evidence="1">Uncharacterized protein</fullName>
    </submittedName>
</protein>